<dbReference type="KEGG" id="aaz:ADJ80_03155"/>
<proteinExistence type="predicted"/>
<dbReference type="AlphaFoldDB" id="A0A0K1N148"/>
<name>A0A0K1N148_AGGAP</name>
<dbReference type="RefSeq" id="WP_032995352.1">
    <property type="nucleotide sequence ID" value="NZ_CP012067.1"/>
</dbReference>
<organism evidence="2 3">
    <name type="scientific">Aggregatibacter aphrophilus</name>
    <name type="common">Haemophilus aphrophilus</name>
    <dbReference type="NCBI Taxonomy" id="732"/>
    <lineage>
        <taxon>Bacteria</taxon>
        <taxon>Pseudomonadati</taxon>
        <taxon>Pseudomonadota</taxon>
        <taxon>Gammaproteobacteria</taxon>
        <taxon>Pasteurellales</taxon>
        <taxon>Pasteurellaceae</taxon>
        <taxon>Aggregatibacter</taxon>
    </lineage>
</organism>
<keyword evidence="1" id="KW-0812">Transmembrane</keyword>
<evidence type="ECO:0000313" key="3">
    <source>
        <dbReference type="Proteomes" id="UP000253728"/>
    </source>
</evidence>
<keyword evidence="1" id="KW-1133">Transmembrane helix</keyword>
<protein>
    <submittedName>
        <fullName evidence="2">Uncharacterized protein</fullName>
    </submittedName>
</protein>
<sequence length="143" mass="16445">METLLEKHFYRTSSIKINAWLVMLSGLFLIIFGFSMDAMFLFFGILNLILGILLINAVDKPIISLMNNHIEIKLAPLSATQYIKNSDIKSIENQKDKKLVFHLTTNKKVSFPINLVQKDTRNELITRLISMNNKFQKEQNSGI</sequence>
<dbReference type="Proteomes" id="UP000253728">
    <property type="component" value="Unassembled WGS sequence"/>
</dbReference>
<evidence type="ECO:0000256" key="1">
    <source>
        <dbReference type="SAM" id="Phobius"/>
    </source>
</evidence>
<accession>A0A0K1N148</accession>
<feature type="transmembrane region" description="Helical" evidence="1">
    <location>
        <begin position="40"/>
        <end position="58"/>
    </location>
</feature>
<dbReference type="EMBL" id="UFSP01000005">
    <property type="protein sequence ID" value="SSZ30874.1"/>
    <property type="molecule type" value="Genomic_DNA"/>
</dbReference>
<keyword evidence="1" id="KW-0472">Membrane</keyword>
<evidence type="ECO:0000313" key="2">
    <source>
        <dbReference type="EMBL" id="SSZ30874.1"/>
    </source>
</evidence>
<dbReference type="GeneID" id="49635649"/>
<reference evidence="2 3" key="1">
    <citation type="submission" date="2018-06" db="EMBL/GenBank/DDBJ databases">
        <authorList>
            <consortium name="Pathogen Informatics"/>
            <person name="Doyle S."/>
        </authorList>
    </citation>
    <scope>NUCLEOTIDE SEQUENCE [LARGE SCALE GENOMIC DNA]</scope>
    <source>
        <strain evidence="2 3">NCTC5908</strain>
    </source>
</reference>
<gene>
    <name evidence="2" type="ORF">NCTC5908_02715</name>
</gene>
<feature type="transmembrane region" description="Helical" evidence="1">
    <location>
        <begin position="17"/>
        <end position="34"/>
    </location>
</feature>